<evidence type="ECO:0000256" key="7">
    <source>
        <dbReference type="ARBA" id="ARBA00023136"/>
    </source>
</evidence>
<evidence type="ECO:0000256" key="8">
    <source>
        <dbReference type="RuleBase" id="RU363041"/>
    </source>
</evidence>
<evidence type="ECO:0000256" key="4">
    <source>
        <dbReference type="ARBA" id="ARBA00022475"/>
    </source>
</evidence>
<feature type="transmembrane region" description="Helical" evidence="8">
    <location>
        <begin position="189"/>
        <end position="208"/>
    </location>
</feature>
<feature type="transmembrane region" description="Helical" evidence="8">
    <location>
        <begin position="68"/>
        <end position="88"/>
    </location>
</feature>
<dbReference type="Pfam" id="PF01925">
    <property type="entry name" value="TauE"/>
    <property type="match status" value="1"/>
</dbReference>
<evidence type="ECO:0000256" key="3">
    <source>
        <dbReference type="ARBA" id="ARBA00022448"/>
    </source>
</evidence>
<dbReference type="EMBL" id="SOEC01000020">
    <property type="protein sequence ID" value="TDX24758.1"/>
    <property type="molecule type" value="Genomic_DNA"/>
</dbReference>
<evidence type="ECO:0000256" key="6">
    <source>
        <dbReference type="ARBA" id="ARBA00022989"/>
    </source>
</evidence>
<dbReference type="AlphaFoldDB" id="A0A4R8FLF5"/>
<dbReference type="InterPro" id="IPR002781">
    <property type="entry name" value="TM_pro_TauE-like"/>
</dbReference>
<accession>A0A4R8FLF5</accession>
<dbReference type="PANTHER" id="PTHR30269:SF37">
    <property type="entry name" value="MEMBRANE TRANSPORTER PROTEIN"/>
    <property type="match status" value="1"/>
</dbReference>
<dbReference type="Proteomes" id="UP000294489">
    <property type="component" value="Unassembled WGS sequence"/>
</dbReference>
<feature type="transmembrane region" description="Helical" evidence="8">
    <location>
        <begin position="124"/>
        <end position="145"/>
    </location>
</feature>
<feature type="transmembrane region" description="Helical" evidence="8">
    <location>
        <begin position="220"/>
        <end position="238"/>
    </location>
</feature>
<keyword evidence="6 8" id="KW-1133">Transmembrane helix</keyword>
<comment type="similarity">
    <text evidence="2 8">Belongs to the 4-toluene sulfonate uptake permease (TSUP) (TC 2.A.102) family.</text>
</comment>
<organism evidence="9 10">
    <name type="scientific">Modicisalibacter xianhensis</name>
    <dbReference type="NCBI Taxonomy" id="442341"/>
    <lineage>
        <taxon>Bacteria</taxon>
        <taxon>Pseudomonadati</taxon>
        <taxon>Pseudomonadota</taxon>
        <taxon>Gammaproteobacteria</taxon>
        <taxon>Oceanospirillales</taxon>
        <taxon>Halomonadaceae</taxon>
        <taxon>Modicisalibacter</taxon>
    </lineage>
</organism>
<comment type="subcellular location">
    <subcellularLocation>
        <location evidence="1 8">Cell membrane</location>
        <topology evidence="1 8">Multi-pass membrane protein</topology>
    </subcellularLocation>
</comment>
<protein>
    <recommendedName>
        <fullName evidence="8">Probable membrane transporter protein</fullName>
    </recommendedName>
</protein>
<proteinExistence type="inferred from homology"/>
<gene>
    <name evidence="9" type="ORF">DFO67_1203</name>
</gene>
<keyword evidence="5 8" id="KW-0812">Transmembrane</keyword>
<evidence type="ECO:0000256" key="1">
    <source>
        <dbReference type="ARBA" id="ARBA00004651"/>
    </source>
</evidence>
<keyword evidence="4 8" id="KW-1003">Cell membrane</keyword>
<feature type="transmembrane region" description="Helical" evidence="8">
    <location>
        <begin position="41"/>
        <end position="59"/>
    </location>
</feature>
<name>A0A4R8FLF5_9GAMM</name>
<sequence length="242" mass="25889">MAIVLISLLTVLASGLGTLTGFGTSILMVPILTMFYPLPQTLLLVGIVHFFTSLWRALLFRRGLRWDLILKFGVPGALLSIVGGWLMFRLPQAVGGRILGAVLLAYVVFLLVRGRFKLPQRTSIAVTGGALYGLIAGVFGIGGAVRGAFLSAFDLAKSVYLAVTGVIALAVDTSRVATYWLGGDRLSPMLAWGLLAFIPLSLLGAALAKRIVERIPQRHFRSVIAVFLGLIALNLLLFPTSA</sequence>
<feature type="transmembrane region" description="Helical" evidence="8">
    <location>
        <begin position="94"/>
        <end position="112"/>
    </location>
</feature>
<dbReference type="GO" id="GO:0005886">
    <property type="term" value="C:plasma membrane"/>
    <property type="evidence" value="ECO:0007669"/>
    <property type="project" value="UniProtKB-SubCell"/>
</dbReference>
<dbReference type="InterPro" id="IPR052017">
    <property type="entry name" value="TSUP"/>
</dbReference>
<keyword evidence="3" id="KW-0813">Transport</keyword>
<evidence type="ECO:0000256" key="2">
    <source>
        <dbReference type="ARBA" id="ARBA00009142"/>
    </source>
</evidence>
<comment type="caution">
    <text evidence="9">The sequence shown here is derived from an EMBL/GenBank/DDBJ whole genome shotgun (WGS) entry which is preliminary data.</text>
</comment>
<keyword evidence="7 8" id="KW-0472">Membrane</keyword>
<evidence type="ECO:0000313" key="9">
    <source>
        <dbReference type="EMBL" id="TDX24758.1"/>
    </source>
</evidence>
<evidence type="ECO:0000256" key="5">
    <source>
        <dbReference type="ARBA" id="ARBA00022692"/>
    </source>
</evidence>
<dbReference type="PANTHER" id="PTHR30269">
    <property type="entry name" value="TRANSMEMBRANE PROTEIN YFCA"/>
    <property type="match status" value="1"/>
</dbReference>
<reference evidence="9 10" key="1">
    <citation type="submission" date="2019-03" db="EMBL/GenBank/DDBJ databases">
        <title>Freshwater and sediment microbial communities from various areas in North America, analyzing microbe dynamics in response to fracking.</title>
        <authorList>
            <person name="Lamendella R."/>
        </authorList>
    </citation>
    <scope>NUCLEOTIDE SEQUENCE [LARGE SCALE GENOMIC DNA]</scope>
    <source>
        <strain evidence="9 10">6_TX</strain>
    </source>
</reference>
<evidence type="ECO:0000313" key="10">
    <source>
        <dbReference type="Proteomes" id="UP000294489"/>
    </source>
</evidence>
<dbReference type="RefSeq" id="WP_208324721.1">
    <property type="nucleotide sequence ID" value="NZ_SOEC01000020.1"/>
</dbReference>